<evidence type="ECO:0000313" key="2">
    <source>
        <dbReference type="EMBL" id="PSL37633.1"/>
    </source>
</evidence>
<dbReference type="RefSeq" id="WP_243696667.1">
    <property type="nucleotide sequence ID" value="NZ_PYAU01000001.1"/>
</dbReference>
<protein>
    <submittedName>
        <fullName evidence="2">Uncharacterized protein</fullName>
    </submittedName>
</protein>
<keyword evidence="1" id="KW-1133">Transmembrane helix</keyword>
<feature type="transmembrane region" description="Helical" evidence="1">
    <location>
        <begin position="121"/>
        <end position="140"/>
    </location>
</feature>
<keyword evidence="1" id="KW-0472">Membrane</keyword>
<feature type="transmembrane region" description="Helical" evidence="1">
    <location>
        <begin position="54"/>
        <end position="76"/>
    </location>
</feature>
<organism evidence="2 3">
    <name type="scientific">Labedella gwakjiensis</name>
    <dbReference type="NCBI Taxonomy" id="390269"/>
    <lineage>
        <taxon>Bacteria</taxon>
        <taxon>Bacillati</taxon>
        <taxon>Actinomycetota</taxon>
        <taxon>Actinomycetes</taxon>
        <taxon>Micrococcales</taxon>
        <taxon>Microbacteriaceae</taxon>
        <taxon>Labedella</taxon>
    </lineage>
</organism>
<dbReference type="EMBL" id="PYAU01000001">
    <property type="protein sequence ID" value="PSL37633.1"/>
    <property type="molecule type" value="Genomic_DNA"/>
</dbReference>
<feature type="transmembrane region" description="Helical" evidence="1">
    <location>
        <begin position="88"/>
        <end position="109"/>
    </location>
</feature>
<evidence type="ECO:0000256" key="1">
    <source>
        <dbReference type="SAM" id="Phobius"/>
    </source>
</evidence>
<sequence>MAKRTRPELSDDEREVRAEQLKERVYVTFTALAIVLALRSHASETTAGEAATTLAIAVVGTLLAVFVADFVSHIAVHERMPDRAELRHMIGVTASALGVLILPMIFLALAGLDAWTVDGALLAASIALIASLVAVGFFAIRRVRLPIAQRLIVLLAEAVLGLAVIGLELLAHG</sequence>
<keyword evidence="1" id="KW-0812">Transmembrane</keyword>
<gene>
    <name evidence="2" type="ORF">CLV49_1240</name>
</gene>
<reference evidence="2 3" key="1">
    <citation type="submission" date="2018-03" db="EMBL/GenBank/DDBJ databases">
        <title>Genomic Encyclopedia of Archaeal and Bacterial Type Strains, Phase II (KMG-II): from individual species to whole genera.</title>
        <authorList>
            <person name="Goeker M."/>
        </authorList>
    </citation>
    <scope>NUCLEOTIDE SEQUENCE [LARGE SCALE GENOMIC DNA]</scope>
    <source>
        <strain evidence="2 3">DSM 21548</strain>
    </source>
</reference>
<dbReference type="Proteomes" id="UP000241203">
    <property type="component" value="Unassembled WGS sequence"/>
</dbReference>
<dbReference type="AlphaFoldDB" id="A0A2P8GUK1"/>
<comment type="caution">
    <text evidence="2">The sequence shown here is derived from an EMBL/GenBank/DDBJ whole genome shotgun (WGS) entry which is preliminary data.</text>
</comment>
<accession>A0A2P8GUK1</accession>
<feature type="transmembrane region" description="Helical" evidence="1">
    <location>
        <begin position="24"/>
        <end position="42"/>
    </location>
</feature>
<name>A0A2P8GUK1_9MICO</name>
<proteinExistence type="predicted"/>
<feature type="transmembrane region" description="Helical" evidence="1">
    <location>
        <begin position="152"/>
        <end position="171"/>
    </location>
</feature>
<evidence type="ECO:0000313" key="3">
    <source>
        <dbReference type="Proteomes" id="UP000241203"/>
    </source>
</evidence>